<organism evidence="1 2">
    <name type="scientific">Paratissierella segnis</name>
    <dbReference type="NCBI Taxonomy" id="2763679"/>
    <lineage>
        <taxon>Bacteria</taxon>
        <taxon>Bacillati</taxon>
        <taxon>Bacillota</taxon>
        <taxon>Tissierellia</taxon>
        <taxon>Tissierellales</taxon>
        <taxon>Tissierellaceae</taxon>
        <taxon>Paratissierella</taxon>
    </lineage>
</organism>
<dbReference type="EMBL" id="JACRTG010000016">
    <property type="protein sequence ID" value="MBC8587742.1"/>
    <property type="molecule type" value="Genomic_DNA"/>
</dbReference>
<reference evidence="1" key="1">
    <citation type="submission" date="2020-08" db="EMBL/GenBank/DDBJ databases">
        <title>Genome public.</title>
        <authorList>
            <person name="Liu C."/>
            <person name="Sun Q."/>
        </authorList>
    </citation>
    <scope>NUCLEOTIDE SEQUENCE</scope>
    <source>
        <strain evidence="1">BX21</strain>
    </source>
</reference>
<dbReference type="AlphaFoldDB" id="A0A926IET8"/>
<proteinExistence type="predicted"/>
<dbReference type="InterPro" id="IPR027266">
    <property type="entry name" value="TrmE/GcvT-like"/>
</dbReference>
<dbReference type="RefSeq" id="WP_262429188.1">
    <property type="nucleotide sequence ID" value="NZ_JACRTG010000016.1"/>
</dbReference>
<dbReference type="SUPFAM" id="SSF101790">
    <property type="entry name" value="Aminomethyltransferase beta-barrel domain"/>
    <property type="match status" value="1"/>
</dbReference>
<sequence>MPADHELQLRTPLDVGWGNWINFDQNFVGKEALQKAVDESKYTVVMLEWNSESVLSVYRAQFDKDKTVTTMEWGEDFSNNRGSNEYHSDAILNKDGDIIGISSGRMFSPYYRKMISMATIETKYSDLGTEVDVLWGNQGTDQIKIKTNVSRYPYIDTDRNEQVDTSKIPYGFK</sequence>
<dbReference type="InterPro" id="IPR029043">
    <property type="entry name" value="GcvT/YgfZ_C"/>
</dbReference>
<name>A0A926IET8_9FIRM</name>
<keyword evidence="2" id="KW-1185">Reference proteome</keyword>
<comment type="caution">
    <text evidence="1">The sequence shown here is derived from an EMBL/GenBank/DDBJ whole genome shotgun (WGS) entry which is preliminary data.</text>
</comment>
<dbReference type="Gene3D" id="3.30.1360.120">
    <property type="entry name" value="Probable tRNA modification gtpase trme, domain 1"/>
    <property type="match status" value="1"/>
</dbReference>
<evidence type="ECO:0000313" key="1">
    <source>
        <dbReference type="EMBL" id="MBC8587742.1"/>
    </source>
</evidence>
<dbReference type="Proteomes" id="UP000601171">
    <property type="component" value="Unassembled WGS sequence"/>
</dbReference>
<evidence type="ECO:0000313" key="2">
    <source>
        <dbReference type="Proteomes" id="UP000601171"/>
    </source>
</evidence>
<gene>
    <name evidence="1" type="ORF">H8707_05775</name>
</gene>
<protein>
    <submittedName>
        <fullName evidence="1">Uncharacterized protein</fullName>
    </submittedName>
</protein>
<accession>A0A926IET8</accession>